<dbReference type="RefSeq" id="WP_083113244.1">
    <property type="nucleotide sequence ID" value="NZ_JACKTS010000060.1"/>
</dbReference>
<reference evidence="2 3" key="1">
    <citation type="submission" date="2017-02" db="EMBL/GenBank/DDBJ databases">
        <title>The new phylogeny of genus Mycobacterium.</title>
        <authorList>
            <person name="Tortoli E."/>
            <person name="Trovato A."/>
            <person name="Cirillo D.M."/>
        </authorList>
    </citation>
    <scope>NUCLEOTIDE SEQUENCE [LARGE SCALE GENOMIC DNA]</scope>
    <source>
        <strain evidence="2 3">DSM 45057</strain>
    </source>
</reference>
<comment type="caution">
    <text evidence="2">The sequence shown here is derived from an EMBL/GenBank/DDBJ whole genome shotgun (WGS) entry which is preliminary data.</text>
</comment>
<evidence type="ECO:0000313" key="2">
    <source>
        <dbReference type="EMBL" id="ORA21687.1"/>
    </source>
</evidence>
<feature type="transmembrane region" description="Helical" evidence="1">
    <location>
        <begin position="12"/>
        <end position="33"/>
    </location>
</feature>
<dbReference type="EMBL" id="MVHE01000013">
    <property type="protein sequence ID" value="ORA21687.1"/>
    <property type="molecule type" value="Genomic_DNA"/>
</dbReference>
<keyword evidence="1" id="KW-1133">Transmembrane helix</keyword>
<feature type="transmembrane region" description="Helical" evidence="1">
    <location>
        <begin position="45"/>
        <end position="66"/>
    </location>
</feature>
<gene>
    <name evidence="2" type="ORF">BST12_11535</name>
</gene>
<dbReference type="Proteomes" id="UP000192284">
    <property type="component" value="Unassembled WGS sequence"/>
</dbReference>
<evidence type="ECO:0000313" key="3">
    <source>
        <dbReference type="Proteomes" id="UP000192284"/>
    </source>
</evidence>
<accession>A0A1W9ZV70</accession>
<organism evidence="2 3">
    <name type="scientific">Mycobacterium angelicum</name>
    <dbReference type="NCBI Taxonomy" id="470074"/>
    <lineage>
        <taxon>Bacteria</taxon>
        <taxon>Bacillati</taxon>
        <taxon>Actinomycetota</taxon>
        <taxon>Actinomycetes</taxon>
        <taxon>Mycobacteriales</taxon>
        <taxon>Mycobacteriaceae</taxon>
        <taxon>Mycobacterium</taxon>
    </lineage>
</organism>
<keyword evidence="3" id="KW-1185">Reference proteome</keyword>
<dbReference type="AlphaFoldDB" id="A0A1W9ZV70"/>
<protein>
    <submittedName>
        <fullName evidence="2">Oxidoreductase</fullName>
    </submittedName>
</protein>
<name>A0A1W9ZV70_MYCAN</name>
<evidence type="ECO:0000256" key="1">
    <source>
        <dbReference type="SAM" id="Phobius"/>
    </source>
</evidence>
<sequence>MLTLNGYVAFNLPRAVTAAGSLLLAGLVLVHVYLLVATPAPPGYFVAYCVALIAGCVAAMAAMAFALNPAVPQRGWQLGSLIGVIFLGLYLVSRAASLPGLVGLTGRWDLAPGSLSAACALGFIGLHMSVLLGINVAYPQRRHWHD</sequence>
<proteinExistence type="predicted"/>
<keyword evidence="1" id="KW-0812">Transmembrane</keyword>
<dbReference type="OrthoDB" id="4557906at2"/>
<keyword evidence="1" id="KW-0472">Membrane</keyword>
<feature type="transmembrane region" description="Helical" evidence="1">
    <location>
        <begin position="115"/>
        <end position="138"/>
    </location>
</feature>
<feature type="transmembrane region" description="Helical" evidence="1">
    <location>
        <begin position="78"/>
        <end position="95"/>
    </location>
</feature>